<sequence>MTDRPLRILIATDTFAPDVNGAAKFTTRLAARLSKRGHEVHVVASALGRGKQGTHIEEHEGQRFTVHRLRSMLYPGHEWLRFAEPWRIWQNAASLLDALRPDVVHFQSHLVLGRAFSTEAKKRGIRVVGTNHLMFENLMDHSNIPRAMHGRAVDFAWHDAATVFGRCDVVTTPTRRSADYLERKTGITGVHAISCGLPGDEYLPNPERQRGRIVFVGRVTSEKRLETLVRAVSQLPADLEWHLDIVGGGDLIDELGALARDLRVADRVTLTGFVSDDELRERLRSAEVFAMPSTAELQSIATMEAMATGLPVVAADAMALPHLVRDGANGWLFRPDDATDLSEKLERILRLDDDEYRAFQQHSLDMVAPHDIERTITAYERLYRGEEIRDPETRVELHG</sequence>
<dbReference type="GO" id="GO:1901137">
    <property type="term" value="P:carbohydrate derivative biosynthetic process"/>
    <property type="evidence" value="ECO:0007669"/>
    <property type="project" value="UniProtKB-ARBA"/>
</dbReference>
<evidence type="ECO:0000313" key="7">
    <source>
        <dbReference type="Proteomes" id="UP000275456"/>
    </source>
</evidence>
<evidence type="ECO:0000256" key="2">
    <source>
        <dbReference type="ARBA" id="ARBA00022676"/>
    </source>
</evidence>
<proteinExistence type="predicted"/>
<dbReference type="RefSeq" id="WP_123698090.1">
    <property type="nucleotide sequence ID" value="NZ_RKHJ01000001.1"/>
</dbReference>
<feature type="domain" description="Glycosyl transferase family 1" evidence="4">
    <location>
        <begin position="211"/>
        <end position="357"/>
    </location>
</feature>
<accession>A0A3N2AWP5</accession>
<dbReference type="Gene3D" id="3.40.50.2000">
    <property type="entry name" value="Glycogen Phosphorylase B"/>
    <property type="match status" value="2"/>
</dbReference>
<dbReference type="Pfam" id="PF13439">
    <property type="entry name" value="Glyco_transf_4"/>
    <property type="match status" value="1"/>
</dbReference>
<dbReference type="OrthoDB" id="9802525at2"/>
<evidence type="ECO:0000256" key="3">
    <source>
        <dbReference type="ARBA" id="ARBA00022679"/>
    </source>
</evidence>
<dbReference type="Proteomes" id="UP000275456">
    <property type="component" value="Unassembled WGS sequence"/>
</dbReference>
<dbReference type="GO" id="GO:0016757">
    <property type="term" value="F:glycosyltransferase activity"/>
    <property type="evidence" value="ECO:0007669"/>
    <property type="project" value="UniProtKB-KW"/>
</dbReference>
<dbReference type="EMBL" id="RKHJ01000001">
    <property type="protein sequence ID" value="ROR67192.1"/>
    <property type="molecule type" value="Genomic_DNA"/>
</dbReference>
<feature type="domain" description="Glycosyltransferase subfamily 4-like N-terminal" evidence="5">
    <location>
        <begin position="19"/>
        <end position="197"/>
    </location>
</feature>
<keyword evidence="2" id="KW-0328">Glycosyltransferase</keyword>
<dbReference type="PANTHER" id="PTHR45947">
    <property type="entry name" value="SULFOQUINOVOSYL TRANSFERASE SQD2"/>
    <property type="match status" value="1"/>
</dbReference>
<dbReference type="InterPro" id="IPR001296">
    <property type="entry name" value="Glyco_trans_1"/>
</dbReference>
<dbReference type="SUPFAM" id="SSF53756">
    <property type="entry name" value="UDP-Glycosyltransferase/glycogen phosphorylase"/>
    <property type="match status" value="1"/>
</dbReference>
<dbReference type="InterPro" id="IPR050194">
    <property type="entry name" value="Glycosyltransferase_grp1"/>
</dbReference>
<evidence type="ECO:0000256" key="1">
    <source>
        <dbReference type="ARBA" id="ARBA00021292"/>
    </source>
</evidence>
<evidence type="ECO:0000259" key="5">
    <source>
        <dbReference type="Pfam" id="PF13439"/>
    </source>
</evidence>
<dbReference type="AlphaFoldDB" id="A0A3N2AWP5"/>
<protein>
    <recommendedName>
        <fullName evidence="1">D-inositol 3-phosphate glycosyltransferase</fullName>
    </recommendedName>
</protein>
<dbReference type="PANTHER" id="PTHR45947:SF3">
    <property type="entry name" value="SULFOQUINOVOSYL TRANSFERASE SQD2"/>
    <property type="match status" value="1"/>
</dbReference>
<gene>
    <name evidence="6" type="ORF">EDD26_2599</name>
</gene>
<comment type="caution">
    <text evidence="6">The sequence shown here is derived from an EMBL/GenBank/DDBJ whole genome shotgun (WGS) entry which is preliminary data.</text>
</comment>
<evidence type="ECO:0000259" key="4">
    <source>
        <dbReference type="Pfam" id="PF00534"/>
    </source>
</evidence>
<organism evidence="6 7">
    <name type="scientific">Agrococcus jenensis</name>
    <dbReference type="NCBI Taxonomy" id="46353"/>
    <lineage>
        <taxon>Bacteria</taxon>
        <taxon>Bacillati</taxon>
        <taxon>Actinomycetota</taxon>
        <taxon>Actinomycetes</taxon>
        <taxon>Micrococcales</taxon>
        <taxon>Microbacteriaceae</taxon>
        <taxon>Agrococcus</taxon>
    </lineage>
</organism>
<keyword evidence="7" id="KW-1185">Reference proteome</keyword>
<dbReference type="InterPro" id="IPR028098">
    <property type="entry name" value="Glyco_trans_4-like_N"/>
</dbReference>
<name>A0A3N2AWP5_9MICO</name>
<evidence type="ECO:0000313" key="6">
    <source>
        <dbReference type="EMBL" id="ROR67192.1"/>
    </source>
</evidence>
<keyword evidence="3 6" id="KW-0808">Transferase</keyword>
<dbReference type="Pfam" id="PF00534">
    <property type="entry name" value="Glycos_transf_1"/>
    <property type="match status" value="1"/>
</dbReference>
<reference evidence="6 7" key="1">
    <citation type="submission" date="2018-11" db="EMBL/GenBank/DDBJ databases">
        <title>Sequencing the genomes of 1000 actinobacteria strains.</title>
        <authorList>
            <person name="Klenk H.-P."/>
        </authorList>
    </citation>
    <scope>NUCLEOTIDE SEQUENCE [LARGE SCALE GENOMIC DNA]</scope>
    <source>
        <strain evidence="6 7">DSM 9580</strain>
    </source>
</reference>